<comment type="caution">
    <text evidence="1">The sequence shown here is derived from an EMBL/GenBank/DDBJ whole genome shotgun (WGS) entry which is preliminary data.</text>
</comment>
<keyword evidence="1" id="KW-0238">DNA-binding</keyword>
<keyword evidence="2" id="KW-1185">Reference proteome</keyword>
<dbReference type="GO" id="GO:0006355">
    <property type="term" value="P:regulation of DNA-templated transcription"/>
    <property type="evidence" value="ECO:0007669"/>
    <property type="project" value="InterPro"/>
</dbReference>
<organism evidence="1 2">
    <name type="scientific">Acetobacter lovaniensis</name>
    <dbReference type="NCBI Taxonomy" id="104100"/>
    <lineage>
        <taxon>Bacteria</taxon>
        <taxon>Pseudomonadati</taxon>
        <taxon>Pseudomonadota</taxon>
        <taxon>Alphaproteobacteria</taxon>
        <taxon>Acetobacterales</taxon>
        <taxon>Acetobacteraceae</taxon>
        <taxon>Acetobacter</taxon>
    </lineage>
</organism>
<evidence type="ECO:0000313" key="2">
    <source>
        <dbReference type="Proteomes" id="UP000578000"/>
    </source>
</evidence>
<dbReference type="GO" id="GO:0003677">
    <property type="term" value="F:DNA binding"/>
    <property type="evidence" value="ECO:0007669"/>
    <property type="project" value="UniProtKB-KW"/>
</dbReference>
<evidence type="ECO:0000313" key="1">
    <source>
        <dbReference type="EMBL" id="MBB6456358.1"/>
    </source>
</evidence>
<dbReference type="InterPro" id="IPR016032">
    <property type="entry name" value="Sig_transdc_resp-reg_C-effctor"/>
</dbReference>
<proteinExistence type="predicted"/>
<gene>
    <name evidence="1" type="ORF">HNR55_000925</name>
</gene>
<dbReference type="AlphaFoldDB" id="A0A841QD72"/>
<dbReference type="EMBL" id="JACHIE010000002">
    <property type="protein sequence ID" value="MBB6456358.1"/>
    <property type="molecule type" value="Genomic_DNA"/>
</dbReference>
<reference evidence="1 2" key="1">
    <citation type="submission" date="2020-08" db="EMBL/GenBank/DDBJ databases">
        <title>Genomic Encyclopedia of Type Strains, Phase IV (KMG-IV): sequencing the most valuable type-strain genomes for metagenomic binning, comparative biology and taxonomic classification.</title>
        <authorList>
            <person name="Goeker M."/>
        </authorList>
    </citation>
    <scope>NUCLEOTIDE SEQUENCE [LARGE SCALE GENOMIC DNA]</scope>
    <source>
        <strain evidence="1 2">DSM 4491</strain>
    </source>
</reference>
<name>A0A841QD72_9PROT</name>
<sequence>MFHKINALIERIYYCATDENMWPEVLKEFARIMDVASTAIVPLEPETESLPLSSLNKDEHDAVFNDYFHIESPYYKLSPYNRFYEDKTNLIGDFSDVDFLSDHEIAHDVYYQEFLKKYEWGRTSAFIHKDPVLVNAKITVQRYYGKRNETPQEREIRKIISRHICRSLAFSIGNRKYHLMRDGFSGLCHNMTCAAALLGNDATVVMMNEKCKALIGEAFAYKDGKLSFTNRENKQQMSSLIDYVLSIDSNMQIDKTVSVNCTANKKIIVKIIRLPKIDTKGSALNRQSALLLLACKPGEVAFDVSQALLNCNLTRSEARFAGYVGTGTPPKTAAELTGISEQYARTKLKEIFRKLNVNSQSQLATYVGTLSVIGSTQKTQGPPMCDG</sequence>
<accession>A0A841QD72</accession>
<dbReference type="SUPFAM" id="SSF46894">
    <property type="entry name" value="C-terminal effector domain of the bipartite response regulators"/>
    <property type="match status" value="1"/>
</dbReference>
<dbReference type="Proteomes" id="UP000578000">
    <property type="component" value="Unassembled WGS sequence"/>
</dbReference>
<dbReference type="Gene3D" id="1.10.10.10">
    <property type="entry name" value="Winged helix-like DNA-binding domain superfamily/Winged helix DNA-binding domain"/>
    <property type="match status" value="1"/>
</dbReference>
<dbReference type="RefSeq" id="WP_166111948.1">
    <property type="nucleotide sequence ID" value="NZ_BAABDB010000005.1"/>
</dbReference>
<dbReference type="InterPro" id="IPR036388">
    <property type="entry name" value="WH-like_DNA-bd_sf"/>
</dbReference>
<protein>
    <submittedName>
        <fullName evidence="1">DNA-binding CsgD family transcriptional regulator</fullName>
    </submittedName>
</protein>